<proteinExistence type="predicted"/>
<accession>A0A813J050</accession>
<dbReference type="InterPro" id="IPR002885">
    <property type="entry name" value="PPR_rpt"/>
</dbReference>
<keyword evidence="1" id="KW-0677">Repeat</keyword>
<dbReference type="PANTHER" id="PTHR47447:SF17">
    <property type="entry name" value="OS12G0638900 PROTEIN"/>
    <property type="match status" value="1"/>
</dbReference>
<name>A0A813J050_POLGL</name>
<feature type="non-terminal residue" evidence="4">
    <location>
        <position position="433"/>
    </location>
</feature>
<dbReference type="InterPro" id="IPR011990">
    <property type="entry name" value="TPR-like_helical_dom_sf"/>
</dbReference>
<reference evidence="4" key="1">
    <citation type="submission" date="2021-02" db="EMBL/GenBank/DDBJ databases">
        <authorList>
            <person name="Dougan E. K."/>
            <person name="Rhodes N."/>
            <person name="Thang M."/>
            <person name="Chan C."/>
        </authorList>
    </citation>
    <scope>NUCLEOTIDE SEQUENCE</scope>
</reference>
<dbReference type="EMBL" id="CAJNNW010017373">
    <property type="protein sequence ID" value="CAE8660857.1"/>
    <property type="molecule type" value="Genomic_DNA"/>
</dbReference>
<organism evidence="4 5">
    <name type="scientific">Polarella glacialis</name>
    <name type="common">Dinoflagellate</name>
    <dbReference type="NCBI Taxonomy" id="89957"/>
    <lineage>
        <taxon>Eukaryota</taxon>
        <taxon>Sar</taxon>
        <taxon>Alveolata</taxon>
        <taxon>Dinophyceae</taxon>
        <taxon>Suessiales</taxon>
        <taxon>Suessiaceae</taxon>
        <taxon>Polarella</taxon>
    </lineage>
</organism>
<comment type="caution">
    <text evidence="4">The sequence shown here is derived from an EMBL/GenBank/DDBJ whole genome shotgun (WGS) entry which is preliminary data.</text>
</comment>
<dbReference type="PROSITE" id="PS51375">
    <property type="entry name" value="PPR"/>
    <property type="match status" value="3"/>
</dbReference>
<dbReference type="Proteomes" id="UP000626109">
    <property type="component" value="Unassembled WGS sequence"/>
</dbReference>
<evidence type="ECO:0000313" key="5">
    <source>
        <dbReference type="Proteomes" id="UP000626109"/>
    </source>
</evidence>
<gene>
    <name evidence="4" type="ORF">PGLA2088_LOCUS14301</name>
</gene>
<dbReference type="AlphaFoldDB" id="A0A813J050"/>
<evidence type="ECO:0000256" key="2">
    <source>
        <dbReference type="PROSITE-ProRule" id="PRU00708"/>
    </source>
</evidence>
<sequence>DMEVRSTWPDVIACSAVISACEKANQWEWALSLLAGLPARGLRPSVVTFSATISAFSAEGQRWQEVLQLRESMLQQEVSLNVVTYSALISVCEKGQKWAQALGLLRAAKDSKLEPNAVTYGASASACERGKAWQAALELLVQLGERAMELTPELLSAGISAAEKGQRWPWALRLFETFGPRRHDSVAYGAAAEACARGRQWLLALALLPRMRSECLEPNALIFDAVARACETDDIAGAPAALLWALRDNTESLLWDRRGRHAWVGGREVNEVDLAVMASERLHAASILDAALGAAVLRRVCDPVLPRLRRLCSPGPFESGSHSSPPRSGLQPLRDSALQRQASLGSFSTENAFVKLGLFRCGLHWGPAARVELGRGLLSVLPREEPAAKSLVAWISSLLLFLGAGKGSEGRGQLVGWQTGEQGSSLQPVFVDH</sequence>
<dbReference type="Pfam" id="PF01535">
    <property type="entry name" value="PPR"/>
    <property type="match status" value="1"/>
</dbReference>
<protein>
    <recommendedName>
        <fullName evidence="6">Pentatricopeptide repeat-containing protein, chloroplastic</fullName>
    </recommendedName>
</protein>
<dbReference type="PANTHER" id="PTHR47447">
    <property type="entry name" value="OS03G0856100 PROTEIN"/>
    <property type="match status" value="1"/>
</dbReference>
<feature type="repeat" description="PPR" evidence="2">
    <location>
        <begin position="81"/>
        <end position="115"/>
    </location>
</feature>
<evidence type="ECO:0000256" key="3">
    <source>
        <dbReference type="SAM" id="MobiDB-lite"/>
    </source>
</evidence>
<feature type="non-terminal residue" evidence="4">
    <location>
        <position position="1"/>
    </location>
</feature>
<dbReference type="Gene3D" id="1.25.40.10">
    <property type="entry name" value="Tetratricopeptide repeat domain"/>
    <property type="match status" value="2"/>
</dbReference>
<dbReference type="Pfam" id="PF13041">
    <property type="entry name" value="PPR_2"/>
    <property type="match status" value="1"/>
</dbReference>
<feature type="repeat" description="PPR" evidence="2">
    <location>
        <begin position="10"/>
        <end position="44"/>
    </location>
</feature>
<evidence type="ECO:0008006" key="6">
    <source>
        <dbReference type="Google" id="ProtNLM"/>
    </source>
</evidence>
<feature type="region of interest" description="Disordered" evidence="3">
    <location>
        <begin position="316"/>
        <end position="335"/>
    </location>
</feature>
<evidence type="ECO:0000313" key="4">
    <source>
        <dbReference type="EMBL" id="CAE8660857.1"/>
    </source>
</evidence>
<evidence type="ECO:0000256" key="1">
    <source>
        <dbReference type="ARBA" id="ARBA00022737"/>
    </source>
</evidence>
<feature type="repeat" description="PPR" evidence="2">
    <location>
        <begin position="45"/>
        <end position="80"/>
    </location>
</feature>